<accession>A0A318K0T1</accession>
<protein>
    <submittedName>
        <fullName evidence="1">Uncharacterized protein</fullName>
    </submittedName>
</protein>
<dbReference type="EMBL" id="QJKF01000005">
    <property type="protein sequence ID" value="PXX64007.1"/>
    <property type="molecule type" value="Genomic_DNA"/>
</dbReference>
<reference evidence="1 2" key="1">
    <citation type="submission" date="2018-05" db="EMBL/GenBank/DDBJ databases">
        <title>Genomic Encyclopedia of Type Strains, Phase IV (KMG-IV): sequencing the most valuable type-strain genomes for metagenomic binning, comparative biology and taxonomic classification.</title>
        <authorList>
            <person name="Goeker M."/>
        </authorList>
    </citation>
    <scope>NUCLEOTIDE SEQUENCE [LARGE SCALE GENOMIC DNA]</scope>
    <source>
        <strain evidence="1 2">DSM 44704</strain>
    </source>
</reference>
<gene>
    <name evidence="1" type="ORF">DFR70_105189</name>
</gene>
<sequence length="104" mass="11114">MDTWDCDAIDLCGPGCIEFCANGTGEFAIIAVNGGMDCRPEQHGGRDGVGFSWEGHDEGDLASGRGWAVVTDERVLCGYLYFHLGDESGFRAVPFGSAAPEEQH</sequence>
<dbReference type="RefSeq" id="WP_040737334.1">
    <property type="nucleotide sequence ID" value="NZ_QJKF01000005.1"/>
</dbReference>
<dbReference type="Proteomes" id="UP000247569">
    <property type="component" value="Unassembled WGS sequence"/>
</dbReference>
<proteinExistence type="predicted"/>
<organism evidence="1 2">
    <name type="scientific">Nocardia tenerifensis</name>
    <dbReference type="NCBI Taxonomy" id="228006"/>
    <lineage>
        <taxon>Bacteria</taxon>
        <taxon>Bacillati</taxon>
        <taxon>Actinomycetota</taxon>
        <taxon>Actinomycetes</taxon>
        <taxon>Mycobacteriales</taxon>
        <taxon>Nocardiaceae</taxon>
        <taxon>Nocardia</taxon>
    </lineage>
</organism>
<comment type="caution">
    <text evidence="1">The sequence shown here is derived from an EMBL/GenBank/DDBJ whole genome shotgun (WGS) entry which is preliminary data.</text>
</comment>
<name>A0A318K0T1_9NOCA</name>
<dbReference type="AlphaFoldDB" id="A0A318K0T1"/>
<evidence type="ECO:0000313" key="2">
    <source>
        <dbReference type="Proteomes" id="UP000247569"/>
    </source>
</evidence>
<keyword evidence="2" id="KW-1185">Reference proteome</keyword>
<evidence type="ECO:0000313" key="1">
    <source>
        <dbReference type="EMBL" id="PXX64007.1"/>
    </source>
</evidence>
<dbReference type="OrthoDB" id="282152at2"/>